<dbReference type="Gene3D" id="1.10.630.10">
    <property type="entry name" value="Cytochrome P450"/>
    <property type="match status" value="1"/>
</dbReference>
<keyword evidence="4 6" id="KW-0479">Metal-binding</keyword>
<keyword evidence="10" id="KW-1185">Reference proteome</keyword>
<accession>A0A2J6PM10</accession>
<feature type="transmembrane region" description="Helical" evidence="8">
    <location>
        <begin position="33"/>
        <end position="53"/>
    </location>
</feature>
<proteinExistence type="inferred from homology"/>
<evidence type="ECO:0000256" key="1">
    <source>
        <dbReference type="ARBA" id="ARBA00001971"/>
    </source>
</evidence>
<keyword evidence="3 6" id="KW-0349">Heme</keyword>
<evidence type="ECO:0000256" key="3">
    <source>
        <dbReference type="ARBA" id="ARBA00022617"/>
    </source>
</evidence>
<dbReference type="InterPro" id="IPR017972">
    <property type="entry name" value="Cyt_P450_CS"/>
</dbReference>
<dbReference type="OrthoDB" id="1470350at2759"/>
<keyword evidence="5 6" id="KW-0408">Iron</keyword>
<dbReference type="PRINTS" id="PR00385">
    <property type="entry name" value="P450"/>
</dbReference>
<dbReference type="AlphaFoldDB" id="A0A2J6PM10"/>
<gene>
    <name evidence="9" type="ORF">NA56DRAFT_710272</name>
</gene>
<sequence length="512" mass="59237">MNTNYTSFEIPSKMEPFHWATLYNLRSLNKLQICAGFSFLVISYLTACAIYLLQYHPLARFPGPRLWILTRWPYMRAMQKGTLVHRVQEFHSKYGEMIRIGPNEISCINPQAWQDIYGGHKPGQNFGRNPLWMSRKQNTANSILSASDADHHRIRRLISHAFSDNALRAQEPILQEYVGTLIRRLHEQTKAGWGSAVVDLVEWFSWTTFDIVGELGFGETFGCLTDERHHSWSALVFYFKAASLVTSVRFYPLLERFLRWWLPSPVTNRQDHFQLSREKIHRRLKGEKTTPDFMSYVLDPRNEERMSLQEIETTFNILIIAGSETTASALAGTTGYLLSNPLCLATLIQEIRSNVVQENDINLASLGKLPYLSAVIEEGLRMAPPVPSGLPRVTPQNELFQWSAYRSPLNFSRPNELIPERWLQSNRTSQSTFDKKSTLQPFSFGPRNCIGKNLAYAELRLILSRIIWKFDLSFPKEMRAYDWAKQKTYVLVEKQPLKVRLTPRNFVKHTLD</sequence>
<comment type="similarity">
    <text evidence="2 7">Belongs to the cytochrome P450 family.</text>
</comment>
<evidence type="ECO:0000256" key="4">
    <source>
        <dbReference type="ARBA" id="ARBA00022723"/>
    </source>
</evidence>
<dbReference type="PANTHER" id="PTHR24305:SF210">
    <property type="entry name" value="CYTOCHROME P450 MONOOXYGENASE ASQL-RELATED"/>
    <property type="match status" value="1"/>
</dbReference>
<evidence type="ECO:0000256" key="7">
    <source>
        <dbReference type="RuleBase" id="RU000461"/>
    </source>
</evidence>
<keyword evidence="7" id="KW-0503">Monooxygenase</keyword>
<dbReference type="STRING" id="1745343.A0A2J6PM10"/>
<dbReference type="PANTHER" id="PTHR24305">
    <property type="entry name" value="CYTOCHROME P450"/>
    <property type="match status" value="1"/>
</dbReference>
<evidence type="ECO:0000313" key="9">
    <source>
        <dbReference type="EMBL" id="PMD15053.1"/>
    </source>
</evidence>
<dbReference type="EMBL" id="KZ613516">
    <property type="protein sequence ID" value="PMD15053.1"/>
    <property type="molecule type" value="Genomic_DNA"/>
</dbReference>
<dbReference type="CDD" id="cd11058">
    <property type="entry name" value="CYP60B-like"/>
    <property type="match status" value="1"/>
</dbReference>
<organism evidence="9 10">
    <name type="scientific">Hyaloscypha hepaticicola</name>
    <dbReference type="NCBI Taxonomy" id="2082293"/>
    <lineage>
        <taxon>Eukaryota</taxon>
        <taxon>Fungi</taxon>
        <taxon>Dikarya</taxon>
        <taxon>Ascomycota</taxon>
        <taxon>Pezizomycotina</taxon>
        <taxon>Leotiomycetes</taxon>
        <taxon>Helotiales</taxon>
        <taxon>Hyaloscyphaceae</taxon>
        <taxon>Hyaloscypha</taxon>
    </lineage>
</organism>
<feature type="binding site" description="axial binding residue" evidence="6">
    <location>
        <position position="449"/>
    </location>
    <ligand>
        <name>heme</name>
        <dbReference type="ChEBI" id="CHEBI:30413"/>
    </ligand>
    <ligandPart>
        <name>Fe</name>
        <dbReference type="ChEBI" id="CHEBI:18248"/>
    </ligandPart>
</feature>
<dbReference type="GO" id="GO:0020037">
    <property type="term" value="F:heme binding"/>
    <property type="evidence" value="ECO:0007669"/>
    <property type="project" value="InterPro"/>
</dbReference>
<keyword evidence="7" id="KW-0560">Oxidoreductase</keyword>
<comment type="cofactor">
    <cofactor evidence="1 6">
        <name>heme</name>
        <dbReference type="ChEBI" id="CHEBI:30413"/>
    </cofactor>
</comment>
<dbReference type="PROSITE" id="PS00086">
    <property type="entry name" value="CYTOCHROME_P450"/>
    <property type="match status" value="1"/>
</dbReference>
<dbReference type="GO" id="GO:0004497">
    <property type="term" value="F:monooxygenase activity"/>
    <property type="evidence" value="ECO:0007669"/>
    <property type="project" value="UniProtKB-KW"/>
</dbReference>
<dbReference type="SUPFAM" id="SSF48264">
    <property type="entry name" value="Cytochrome P450"/>
    <property type="match status" value="1"/>
</dbReference>
<dbReference type="GO" id="GO:0005506">
    <property type="term" value="F:iron ion binding"/>
    <property type="evidence" value="ECO:0007669"/>
    <property type="project" value="InterPro"/>
</dbReference>
<dbReference type="Pfam" id="PF00067">
    <property type="entry name" value="p450"/>
    <property type="match status" value="1"/>
</dbReference>
<evidence type="ECO:0000256" key="2">
    <source>
        <dbReference type="ARBA" id="ARBA00010617"/>
    </source>
</evidence>
<dbReference type="PRINTS" id="PR00463">
    <property type="entry name" value="EP450I"/>
</dbReference>
<keyword evidence="8" id="KW-1133">Transmembrane helix</keyword>
<dbReference type="InterPro" id="IPR001128">
    <property type="entry name" value="Cyt_P450"/>
</dbReference>
<evidence type="ECO:0000256" key="5">
    <source>
        <dbReference type="ARBA" id="ARBA00023004"/>
    </source>
</evidence>
<reference evidence="9 10" key="1">
    <citation type="submission" date="2016-05" db="EMBL/GenBank/DDBJ databases">
        <title>A degradative enzymes factory behind the ericoid mycorrhizal symbiosis.</title>
        <authorList>
            <consortium name="DOE Joint Genome Institute"/>
            <person name="Martino E."/>
            <person name="Morin E."/>
            <person name="Grelet G."/>
            <person name="Kuo A."/>
            <person name="Kohler A."/>
            <person name="Daghino S."/>
            <person name="Barry K."/>
            <person name="Choi C."/>
            <person name="Cichocki N."/>
            <person name="Clum A."/>
            <person name="Copeland A."/>
            <person name="Hainaut M."/>
            <person name="Haridas S."/>
            <person name="Labutti K."/>
            <person name="Lindquist E."/>
            <person name="Lipzen A."/>
            <person name="Khouja H.-R."/>
            <person name="Murat C."/>
            <person name="Ohm R."/>
            <person name="Olson A."/>
            <person name="Spatafora J."/>
            <person name="Veneault-Fourrey C."/>
            <person name="Henrissat B."/>
            <person name="Grigoriev I."/>
            <person name="Martin F."/>
            <person name="Perotto S."/>
        </authorList>
    </citation>
    <scope>NUCLEOTIDE SEQUENCE [LARGE SCALE GENOMIC DNA]</scope>
    <source>
        <strain evidence="9 10">UAMH 7357</strain>
    </source>
</reference>
<evidence type="ECO:0000256" key="8">
    <source>
        <dbReference type="SAM" id="Phobius"/>
    </source>
</evidence>
<dbReference type="InterPro" id="IPR002401">
    <property type="entry name" value="Cyt_P450_E_grp-I"/>
</dbReference>
<dbReference type="InterPro" id="IPR036396">
    <property type="entry name" value="Cyt_P450_sf"/>
</dbReference>
<protein>
    <submittedName>
        <fullName evidence="9">Cytochrome P450</fullName>
    </submittedName>
</protein>
<name>A0A2J6PM10_9HELO</name>
<dbReference type="Proteomes" id="UP000235672">
    <property type="component" value="Unassembled WGS sequence"/>
</dbReference>
<keyword evidence="8" id="KW-0812">Transmembrane</keyword>
<evidence type="ECO:0000313" key="10">
    <source>
        <dbReference type="Proteomes" id="UP000235672"/>
    </source>
</evidence>
<keyword evidence="8" id="KW-0472">Membrane</keyword>
<evidence type="ECO:0000256" key="6">
    <source>
        <dbReference type="PIRSR" id="PIRSR602401-1"/>
    </source>
</evidence>
<dbReference type="GO" id="GO:0016705">
    <property type="term" value="F:oxidoreductase activity, acting on paired donors, with incorporation or reduction of molecular oxygen"/>
    <property type="evidence" value="ECO:0007669"/>
    <property type="project" value="InterPro"/>
</dbReference>
<dbReference type="InterPro" id="IPR050121">
    <property type="entry name" value="Cytochrome_P450_monoxygenase"/>
</dbReference>